<keyword evidence="3" id="KW-0732">Signal</keyword>
<name>A0A7V0Z4R5_UNCW3</name>
<dbReference type="Gene3D" id="2.60.40.10">
    <property type="entry name" value="Immunoglobulins"/>
    <property type="match status" value="1"/>
</dbReference>
<dbReference type="GO" id="GO:0006508">
    <property type="term" value="P:proteolysis"/>
    <property type="evidence" value="ECO:0007669"/>
    <property type="project" value="InterPro"/>
</dbReference>
<dbReference type="Gene3D" id="3.40.50.1460">
    <property type="match status" value="1"/>
</dbReference>
<proteinExistence type="predicted"/>
<dbReference type="InterPro" id="IPR045232">
    <property type="entry name" value="FAM234"/>
</dbReference>
<comment type="caution">
    <text evidence="9">The sequence shown here is derived from an EMBL/GenBank/DDBJ whole genome shotgun (WGS) entry which is preliminary data.</text>
</comment>
<dbReference type="Gene3D" id="2.60.40.4070">
    <property type="match status" value="1"/>
</dbReference>
<evidence type="ECO:0000259" key="7">
    <source>
        <dbReference type="Pfam" id="PF08126"/>
    </source>
</evidence>
<dbReference type="Pfam" id="PF01364">
    <property type="entry name" value="Peptidase_C25"/>
    <property type="match status" value="1"/>
</dbReference>
<dbReference type="InterPro" id="IPR038490">
    <property type="entry name" value="Gingipain_propep_sf"/>
</dbReference>
<evidence type="ECO:0000256" key="1">
    <source>
        <dbReference type="ARBA" id="ARBA00004167"/>
    </source>
</evidence>
<sequence length="1513" mass="170459">MLIRFLIIISLVLSPGFSFLLNIPVDKLKYEIDDFQGYHRIYLENGAGFDKPGAPEISGFVYTIILNPNERIKSVEVVNVEWSQITGEFNVYPLQKDVIIGEIVEFTEPDSTIYATNDYYPKNPVLGFHSGNLRGYGIGQILIAPFRYNPVLKRLEVLKKLNINIETEFQRTGIKPFRQTGISKSIFEKLVRSIIKDSNPYALINSPDIYVEENSEDLIPSDLPSLLGPPVEFLIITTDPMVSVYENFARYKKLLGFNTVIKTMSWIKHNYQGVDDAEKLRNFIKDAVEKWGVSIVVLGNDVPDIPTRWVWIEYVMGNYPAHITTDMYYSDLDGNWNFDGDDRFGEVPDSVDFYPDVIVGRISAHNPDDVSGYLNKTLSYLLERVSPPNSLEPYYKKALFVTSMFWSQNDSYYLAKNQLSPLLPVYFKRDFLNEEPKENFLNGVNDGYNLITFLAHGDVNLMRVRTSPREFVTNFTFDSLTNTIYPLMVVITCYSGPFQEDCLGEHWVMNPHGGGIGYIGPTSSSAAYNHLDYVRTLFSGLFFQTIGSSLSNAKIPWIPYSNFDNWYRVFQFALNLLGDPTINLWRNTPHKIDSVLALKDTLMVGNDTVSLHIFPGIDKFVVILYKENELFIKDSGFAGMSVTPIRTKSSGFLKYTIIAEDCIPYIDSIYVKSGVPYVVYHHYRVVDASGNGNGIPNPGEMIEFYLSLINNGAQIADSVYLKMSSADSFINIVIDTARYPVIHPEELKENITPFILNLSPETPDGYGPIIYLDIHSGNKIIYDTCQFIVESPVLKLFTQQFTTNGSVYKIVPFIENQGHCIAESVYAVISNISDTVVVLDSIAHFDPVRPEEIVPAIDTLRVLKVYPGEVSYNFSLYIKNRKVLEKEVALGNPERVDSLWSFATKNSIILNWIMVVGAYGYRIYRSTNPSGNFEFIHNPLEPLSYFEDLNVEQNRDYFYYIVAVDSSMNEGISSDTIKARVNPLVAGGWPRTVFGYLFSSPNFGDLDPDYPGLEIVVCSKNGDLYMWHCDGTPVNNDPYGRIFICGNEIWSSPAVGDVDNDGLLEVCFGIRRGWDNLYLLKRCDTTWVPAPGWPKSLSGGVLGSPAFGDIDGDGDLELFIITENGNLYAFHHNGEGVFSPGGLLKPLGSWHGGSAAIGDIDNDGNLEIIACGGTNSDSLFVWDRYGNYLDPFPIQVAKKMCFSPVIGNVNGDADLEICFYTDGTDLINVIDASGHILWQNSVPSLGDVEAYPVIADITGNERPEIIVGSNQGPMFLTVLDSTGNTVSGFPTSIGHDFKLPIVSDIDGDSIMDIACGSADWNFYAFNNKAQLISGYPIHFGIRIEQSPAVYDIDEDGKLELMVGANDYKFWVFELDSRFYDWPKFRYDPYNSGWYKSHYWSGIKENITRKNQSDFYFGISPNPFKEKLIIRYRIQDGGEMIQDTRYRSGVVSIKIYDVTGRMVREFSRLTVNGERSTIVWFGEDDSGRRLPSGVYFVHLESGGFKKTEKAILLR</sequence>
<dbReference type="Pfam" id="PF18962">
    <property type="entry name" value="Por_Secre_tail"/>
    <property type="match status" value="1"/>
</dbReference>
<dbReference type="Pfam" id="PF08126">
    <property type="entry name" value="Propeptide_C25"/>
    <property type="match status" value="1"/>
</dbReference>
<accession>A0A7V0Z4R5</accession>
<dbReference type="PANTHER" id="PTHR21419:SF23">
    <property type="entry name" value="PROTEIN DEFECTIVE IN EXINE FORMATION 1"/>
    <property type="match status" value="1"/>
</dbReference>
<dbReference type="GO" id="GO:0016020">
    <property type="term" value="C:membrane"/>
    <property type="evidence" value="ECO:0007669"/>
    <property type="project" value="UniProtKB-SubCell"/>
</dbReference>
<dbReference type="SUPFAM" id="SSF69318">
    <property type="entry name" value="Integrin alpha N-terminal domain"/>
    <property type="match status" value="2"/>
</dbReference>
<keyword evidence="5" id="KW-0472">Membrane</keyword>
<evidence type="ECO:0000313" key="9">
    <source>
        <dbReference type="EMBL" id="HDY58479.1"/>
    </source>
</evidence>
<organism evidence="9">
    <name type="scientific">candidate division WOR-3 bacterium</name>
    <dbReference type="NCBI Taxonomy" id="2052148"/>
    <lineage>
        <taxon>Bacteria</taxon>
        <taxon>Bacteria division WOR-3</taxon>
    </lineage>
</organism>
<dbReference type="InterPro" id="IPR029030">
    <property type="entry name" value="Caspase-like_dom_sf"/>
</dbReference>
<comment type="subcellular location">
    <subcellularLocation>
        <location evidence="1">Membrane</location>
        <topology evidence="1">Single-pass membrane protein</topology>
    </subcellularLocation>
</comment>
<feature type="domain" description="Gingipain" evidence="6">
    <location>
        <begin position="233"/>
        <end position="584"/>
    </location>
</feature>
<dbReference type="InterPro" id="IPR029031">
    <property type="entry name" value="Gingipain_N_sf"/>
</dbReference>
<dbReference type="PANTHER" id="PTHR21419">
    <property type="match status" value="1"/>
</dbReference>
<dbReference type="Gene3D" id="2.130.10.130">
    <property type="entry name" value="Integrin alpha, N-terminal"/>
    <property type="match status" value="1"/>
</dbReference>
<keyword evidence="2" id="KW-0812">Transmembrane</keyword>
<dbReference type="Gene3D" id="2.60.40.3800">
    <property type="match status" value="1"/>
</dbReference>
<dbReference type="InterPro" id="IPR012600">
    <property type="entry name" value="Propeptide_C25"/>
</dbReference>
<feature type="domain" description="Gingipain propeptide" evidence="7">
    <location>
        <begin position="39"/>
        <end position="168"/>
    </location>
</feature>
<dbReference type="InterPro" id="IPR028994">
    <property type="entry name" value="Integrin_alpha_N"/>
</dbReference>
<evidence type="ECO:0000256" key="3">
    <source>
        <dbReference type="ARBA" id="ARBA00022729"/>
    </source>
</evidence>
<dbReference type="InterPro" id="IPR013517">
    <property type="entry name" value="FG-GAP"/>
</dbReference>
<evidence type="ECO:0000259" key="8">
    <source>
        <dbReference type="Pfam" id="PF18962"/>
    </source>
</evidence>
<dbReference type="NCBIfam" id="TIGR04183">
    <property type="entry name" value="Por_Secre_tail"/>
    <property type="match status" value="1"/>
</dbReference>
<evidence type="ECO:0000259" key="6">
    <source>
        <dbReference type="Pfam" id="PF01364"/>
    </source>
</evidence>
<keyword evidence="4" id="KW-1133">Transmembrane helix</keyword>
<feature type="domain" description="Secretion system C-terminal sorting" evidence="8">
    <location>
        <begin position="1418"/>
        <end position="1510"/>
    </location>
</feature>
<gene>
    <name evidence="9" type="ORF">ENP86_02870</name>
</gene>
<dbReference type="Gene3D" id="3.40.50.10390">
    <property type="entry name" value="Gingipain r, domain 1"/>
    <property type="match status" value="1"/>
</dbReference>
<dbReference type="InterPro" id="IPR001769">
    <property type="entry name" value="Gingipain"/>
</dbReference>
<dbReference type="InterPro" id="IPR026444">
    <property type="entry name" value="Secre_tail"/>
</dbReference>
<evidence type="ECO:0000256" key="2">
    <source>
        <dbReference type="ARBA" id="ARBA00022692"/>
    </source>
</evidence>
<evidence type="ECO:0000256" key="5">
    <source>
        <dbReference type="ARBA" id="ARBA00023136"/>
    </source>
</evidence>
<dbReference type="EMBL" id="DSKY01000009">
    <property type="protein sequence ID" value="HDY58479.1"/>
    <property type="molecule type" value="Genomic_DNA"/>
</dbReference>
<dbReference type="Pfam" id="PF13517">
    <property type="entry name" value="FG-GAP_3"/>
    <property type="match status" value="1"/>
</dbReference>
<evidence type="ECO:0000256" key="4">
    <source>
        <dbReference type="ARBA" id="ARBA00022989"/>
    </source>
</evidence>
<reference evidence="9" key="1">
    <citation type="journal article" date="2020" name="mSystems">
        <title>Genome- and Community-Level Interaction Insights into Carbon Utilization and Element Cycling Functions of Hydrothermarchaeota in Hydrothermal Sediment.</title>
        <authorList>
            <person name="Zhou Z."/>
            <person name="Liu Y."/>
            <person name="Xu W."/>
            <person name="Pan J."/>
            <person name="Luo Z.H."/>
            <person name="Li M."/>
        </authorList>
    </citation>
    <scope>NUCLEOTIDE SEQUENCE [LARGE SCALE GENOMIC DNA]</scope>
    <source>
        <strain evidence="9">SpSt-258</strain>
    </source>
</reference>
<dbReference type="SUPFAM" id="SSF52129">
    <property type="entry name" value="Caspase-like"/>
    <property type="match status" value="1"/>
</dbReference>
<protein>
    <submittedName>
        <fullName evidence="9">T9SS type A sorting domain-containing protein</fullName>
    </submittedName>
</protein>
<dbReference type="InterPro" id="IPR013783">
    <property type="entry name" value="Ig-like_fold"/>
</dbReference>
<dbReference type="GO" id="GO:0004197">
    <property type="term" value="F:cysteine-type endopeptidase activity"/>
    <property type="evidence" value="ECO:0007669"/>
    <property type="project" value="InterPro"/>
</dbReference>